<evidence type="ECO:0000313" key="7">
    <source>
        <dbReference type="Proteomes" id="UP000197277"/>
    </source>
</evidence>
<dbReference type="RefSeq" id="WP_088462953.1">
    <property type="nucleotide sequence ID" value="NZ_NIRR01000002.1"/>
</dbReference>
<gene>
    <name evidence="6" type="ORF">CDA63_02945</name>
</gene>
<reference evidence="6 7" key="1">
    <citation type="submission" date="2017-06" db="EMBL/GenBank/DDBJ databases">
        <title>Hymenobacter amundsenii sp. nov. isolated from regoliths in Antarctica.</title>
        <authorList>
            <person name="Sedlacek I."/>
            <person name="Kralova S."/>
            <person name="Pantucek R."/>
            <person name="Svec P."/>
            <person name="Holochova P."/>
            <person name="Stankova E."/>
            <person name="Vrbovska V."/>
            <person name="Busse H.-J."/>
        </authorList>
    </citation>
    <scope>NUCLEOTIDE SEQUENCE [LARGE SCALE GENOMIC DNA]</scope>
    <source>
        <strain evidence="6 7">CCM 8682</strain>
    </source>
</reference>
<proteinExistence type="inferred from homology"/>
<dbReference type="Gene3D" id="1.10.10.10">
    <property type="entry name" value="Winged helix-like DNA-binding domain superfamily/Winged helix DNA-binding domain"/>
    <property type="match status" value="1"/>
</dbReference>
<evidence type="ECO:0000256" key="4">
    <source>
        <dbReference type="ARBA" id="ARBA00023163"/>
    </source>
</evidence>
<feature type="region of interest" description="Disordered" evidence="5">
    <location>
        <begin position="121"/>
        <end position="146"/>
    </location>
</feature>
<name>A0A246FPT1_9BACT</name>
<evidence type="ECO:0000313" key="6">
    <source>
        <dbReference type="EMBL" id="OWP64732.1"/>
    </source>
</evidence>
<keyword evidence="4" id="KW-0804">Transcription</keyword>
<dbReference type="OrthoDB" id="1098508at2"/>
<evidence type="ECO:0000256" key="3">
    <source>
        <dbReference type="ARBA" id="ARBA00023125"/>
    </source>
</evidence>
<dbReference type="SUPFAM" id="SSF46785">
    <property type="entry name" value="Winged helix' DNA-binding domain"/>
    <property type="match status" value="1"/>
</dbReference>
<keyword evidence="2" id="KW-0805">Transcription regulation</keyword>
<comment type="similarity">
    <text evidence="1">Belongs to the BlaI transcriptional regulatory family.</text>
</comment>
<keyword evidence="7" id="KW-1185">Reference proteome</keyword>
<dbReference type="Pfam" id="PF03965">
    <property type="entry name" value="Penicillinase_R"/>
    <property type="match status" value="1"/>
</dbReference>
<sequence length="146" mass="16252">MADSSFPELTRAEEQVMQVLWQRGPSFVKDVVPELPPPAPAYTTVSTIIRILEQKGFVDHEAFGRTHRYFALVARDEYRRFSLGKLLGGYFGGSFSRLVSFFAQEENLDAAQLEELLRHAQAASPTTTNETPDAPDPASDHDGRPA</sequence>
<keyword evidence="3" id="KW-0238">DNA-binding</keyword>
<protein>
    <submittedName>
        <fullName evidence="6">Transcriptional regulator</fullName>
    </submittedName>
</protein>
<dbReference type="InterPro" id="IPR036390">
    <property type="entry name" value="WH_DNA-bd_sf"/>
</dbReference>
<dbReference type="Proteomes" id="UP000197277">
    <property type="component" value="Unassembled WGS sequence"/>
</dbReference>
<evidence type="ECO:0000256" key="1">
    <source>
        <dbReference type="ARBA" id="ARBA00011046"/>
    </source>
</evidence>
<evidence type="ECO:0000256" key="2">
    <source>
        <dbReference type="ARBA" id="ARBA00023015"/>
    </source>
</evidence>
<dbReference type="EMBL" id="NIRR01000002">
    <property type="protein sequence ID" value="OWP64732.1"/>
    <property type="molecule type" value="Genomic_DNA"/>
</dbReference>
<dbReference type="GO" id="GO:0003677">
    <property type="term" value="F:DNA binding"/>
    <property type="evidence" value="ECO:0007669"/>
    <property type="project" value="UniProtKB-KW"/>
</dbReference>
<comment type="caution">
    <text evidence="6">The sequence shown here is derived from an EMBL/GenBank/DDBJ whole genome shotgun (WGS) entry which is preliminary data.</text>
</comment>
<dbReference type="Gene3D" id="1.10.4040.10">
    <property type="entry name" value="Penicillinase repressor domain"/>
    <property type="match status" value="1"/>
</dbReference>
<evidence type="ECO:0000256" key="5">
    <source>
        <dbReference type="SAM" id="MobiDB-lite"/>
    </source>
</evidence>
<dbReference type="InterPro" id="IPR036388">
    <property type="entry name" value="WH-like_DNA-bd_sf"/>
</dbReference>
<dbReference type="GO" id="GO:0045892">
    <property type="term" value="P:negative regulation of DNA-templated transcription"/>
    <property type="evidence" value="ECO:0007669"/>
    <property type="project" value="InterPro"/>
</dbReference>
<dbReference type="AlphaFoldDB" id="A0A246FPT1"/>
<dbReference type="PIRSF" id="PIRSF019455">
    <property type="entry name" value="CopR_AtkY"/>
    <property type="match status" value="1"/>
</dbReference>
<dbReference type="InterPro" id="IPR005650">
    <property type="entry name" value="BlaI_family"/>
</dbReference>
<organism evidence="6 7">
    <name type="scientific">Hymenobacter amundsenii</name>
    <dbReference type="NCBI Taxonomy" id="2006685"/>
    <lineage>
        <taxon>Bacteria</taxon>
        <taxon>Pseudomonadati</taxon>
        <taxon>Bacteroidota</taxon>
        <taxon>Cytophagia</taxon>
        <taxon>Cytophagales</taxon>
        <taxon>Hymenobacteraceae</taxon>
        <taxon>Hymenobacter</taxon>
    </lineage>
</organism>
<accession>A0A246FPT1</accession>